<feature type="signal peptide" evidence="11">
    <location>
        <begin position="1"/>
        <end position="16"/>
    </location>
</feature>
<dbReference type="GO" id="GO:0005634">
    <property type="term" value="C:nucleus"/>
    <property type="evidence" value="ECO:0007669"/>
    <property type="project" value="UniProtKB-SubCell"/>
</dbReference>
<keyword evidence="8" id="KW-0131">Cell cycle</keyword>
<proteinExistence type="predicted"/>
<protein>
    <submittedName>
        <fullName evidence="12">Uncharacterized protein</fullName>
    </submittedName>
</protein>
<evidence type="ECO:0000256" key="9">
    <source>
        <dbReference type="ARBA" id="ARBA00023328"/>
    </source>
</evidence>
<name>A0A8C4X0X0_EPTBU</name>
<keyword evidence="11" id="KW-0732">Signal</keyword>
<reference evidence="12" key="1">
    <citation type="submission" date="2025-08" db="UniProtKB">
        <authorList>
            <consortium name="Ensembl"/>
        </authorList>
    </citation>
    <scope>IDENTIFICATION</scope>
</reference>
<dbReference type="InterPro" id="IPR007128">
    <property type="entry name" value="PMF1/Nnf1"/>
</dbReference>
<keyword evidence="3" id="KW-0158">Chromosome</keyword>
<reference evidence="12" key="2">
    <citation type="submission" date="2025-09" db="UniProtKB">
        <authorList>
            <consortium name="Ensembl"/>
        </authorList>
    </citation>
    <scope>IDENTIFICATION</scope>
</reference>
<evidence type="ECO:0000256" key="2">
    <source>
        <dbReference type="ARBA" id="ARBA00004629"/>
    </source>
</evidence>
<dbReference type="GO" id="GO:0000444">
    <property type="term" value="C:MIS12/MIND type complex"/>
    <property type="evidence" value="ECO:0007669"/>
    <property type="project" value="InterPro"/>
</dbReference>
<dbReference type="GO" id="GO:0051301">
    <property type="term" value="P:cell division"/>
    <property type="evidence" value="ECO:0007669"/>
    <property type="project" value="UniProtKB-KW"/>
</dbReference>
<sequence length="121" mass="13938">MLIVLLIDFCYVGALQDDVEILIKDEGIEELLGKLDTLEKAAAARSGKSMWRPSKEPAEDFQAHALPYKRQELQKLQLEVRDMERNAKELASTVVQGREHIQQLKKQLDDRQKHWEVRGNG</sequence>
<evidence type="ECO:0000256" key="5">
    <source>
        <dbReference type="ARBA" id="ARBA00022776"/>
    </source>
</evidence>
<dbReference type="Ensembl" id="ENSEBUT00000025877.1">
    <property type="protein sequence ID" value="ENSEBUP00000025301.1"/>
    <property type="gene ID" value="ENSEBUG00000015606.1"/>
</dbReference>
<accession>A0A8C4X0X0</accession>
<keyword evidence="9" id="KW-0137">Centromere</keyword>
<organism evidence="12 13">
    <name type="scientific">Eptatretus burgeri</name>
    <name type="common">Inshore hagfish</name>
    <dbReference type="NCBI Taxonomy" id="7764"/>
    <lineage>
        <taxon>Eukaryota</taxon>
        <taxon>Metazoa</taxon>
        <taxon>Chordata</taxon>
        <taxon>Craniata</taxon>
        <taxon>Vertebrata</taxon>
        <taxon>Cyclostomata</taxon>
        <taxon>Myxini</taxon>
        <taxon>Myxiniformes</taxon>
        <taxon>Myxinidae</taxon>
        <taxon>Eptatretinae</taxon>
        <taxon>Eptatretus</taxon>
    </lineage>
</organism>
<evidence type="ECO:0000256" key="4">
    <source>
        <dbReference type="ARBA" id="ARBA00022618"/>
    </source>
</evidence>
<comment type="subcellular location">
    <subcellularLocation>
        <location evidence="2">Chromosome</location>
        <location evidence="2">Centromere</location>
        <location evidence="2">Kinetochore</location>
    </subcellularLocation>
    <subcellularLocation>
        <location evidence="1">Nucleus</location>
    </subcellularLocation>
</comment>
<evidence type="ECO:0000256" key="11">
    <source>
        <dbReference type="SAM" id="SignalP"/>
    </source>
</evidence>
<feature type="coiled-coil region" evidence="10">
    <location>
        <begin position="66"/>
        <end position="93"/>
    </location>
</feature>
<evidence type="ECO:0000313" key="13">
    <source>
        <dbReference type="Proteomes" id="UP000694388"/>
    </source>
</evidence>
<evidence type="ECO:0000313" key="12">
    <source>
        <dbReference type="Ensembl" id="ENSEBUP00000025301.1"/>
    </source>
</evidence>
<evidence type="ECO:0000256" key="6">
    <source>
        <dbReference type="ARBA" id="ARBA00022838"/>
    </source>
</evidence>
<dbReference type="Proteomes" id="UP000694388">
    <property type="component" value="Unplaced"/>
</dbReference>
<keyword evidence="13" id="KW-1185">Reference proteome</keyword>
<feature type="chain" id="PRO_5034121657" evidence="11">
    <location>
        <begin position="17"/>
        <end position="121"/>
    </location>
</feature>
<keyword evidence="6" id="KW-0995">Kinetochore</keyword>
<dbReference type="PANTHER" id="PTHR15459">
    <property type="entry name" value="POLYAMINE-MODULATED FACTOR 1"/>
    <property type="match status" value="1"/>
</dbReference>
<evidence type="ECO:0000256" key="8">
    <source>
        <dbReference type="ARBA" id="ARBA00023306"/>
    </source>
</evidence>
<keyword evidence="5" id="KW-0498">Mitosis</keyword>
<dbReference type="AlphaFoldDB" id="A0A8C4X0X0"/>
<dbReference type="PANTHER" id="PTHR15459:SF3">
    <property type="entry name" value="POLYAMINE-MODULATED FACTOR 1"/>
    <property type="match status" value="1"/>
</dbReference>
<keyword evidence="10" id="KW-0175">Coiled coil</keyword>
<evidence type="ECO:0000256" key="1">
    <source>
        <dbReference type="ARBA" id="ARBA00004123"/>
    </source>
</evidence>
<evidence type="ECO:0000256" key="7">
    <source>
        <dbReference type="ARBA" id="ARBA00023242"/>
    </source>
</evidence>
<dbReference type="Pfam" id="PF03980">
    <property type="entry name" value="Nnf1"/>
    <property type="match status" value="1"/>
</dbReference>
<keyword evidence="7" id="KW-0539">Nucleus</keyword>
<evidence type="ECO:0000256" key="3">
    <source>
        <dbReference type="ARBA" id="ARBA00022454"/>
    </source>
</evidence>
<evidence type="ECO:0000256" key="10">
    <source>
        <dbReference type="SAM" id="Coils"/>
    </source>
</evidence>
<dbReference type="GO" id="GO:0007059">
    <property type="term" value="P:chromosome segregation"/>
    <property type="evidence" value="ECO:0007669"/>
    <property type="project" value="TreeGrafter"/>
</dbReference>
<keyword evidence="4" id="KW-0132">Cell division</keyword>